<protein>
    <submittedName>
        <fullName evidence="1">Uncharacterized protein</fullName>
    </submittedName>
</protein>
<gene>
    <name evidence="1" type="ORF">SAMN05660293_05737</name>
</gene>
<dbReference type="OrthoDB" id="9981708at2"/>
<evidence type="ECO:0000313" key="1">
    <source>
        <dbReference type="EMBL" id="SKC20879.1"/>
    </source>
</evidence>
<name>A0A1T5HJT3_9BACT</name>
<dbReference type="EMBL" id="FUZA01000022">
    <property type="protein sequence ID" value="SKC20879.1"/>
    <property type="molecule type" value="Genomic_DNA"/>
</dbReference>
<dbReference type="AlphaFoldDB" id="A0A1T5HJT3"/>
<evidence type="ECO:0000313" key="2">
    <source>
        <dbReference type="Proteomes" id="UP000190897"/>
    </source>
</evidence>
<dbReference type="Proteomes" id="UP000190897">
    <property type="component" value="Unassembled WGS sequence"/>
</dbReference>
<keyword evidence="2" id="KW-1185">Reference proteome</keyword>
<sequence length="62" mass="6907">MTNNTLKALEAYLLLSAQDKLQFLSQISEIEQMQGMVRLDYTKSLLMRASKRNVDSAAGLSA</sequence>
<reference evidence="2" key="1">
    <citation type="submission" date="2017-02" db="EMBL/GenBank/DDBJ databases">
        <authorList>
            <person name="Varghese N."/>
            <person name="Submissions S."/>
        </authorList>
    </citation>
    <scope>NUCLEOTIDE SEQUENCE [LARGE SCALE GENOMIC DNA]</scope>
    <source>
        <strain evidence="2">DSM 22270</strain>
    </source>
</reference>
<organism evidence="1 2">
    <name type="scientific">Dyadobacter psychrophilus</name>
    <dbReference type="NCBI Taxonomy" id="651661"/>
    <lineage>
        <taxon>Bacteria</taxon>
        <taxon>Pseudomonadati</taxon>
        <taxon>Bacteroidota</taxon>
        <taxon>Cytophagia</taxon>
        <taxon>Cytophagales</taxon>
        <taxon>Spirosomataceae</taxon>
        <taxon>Dyadobacter</taxon>
    </lineage>
</organism>
<accession>A0A1T5HJT3</accession>
<dbReference type="RefSeq" id="WP_082218145.1">
    <property type="nucleotide sequence ID" value="NZ_FUZA01000022.1"/>
</dbReference>
<proteinExistence type="predicted"/>